<dbReference type="InParanoid" id="B0DER0"/>
<name>B0DER0_LACBS</name>
<dbReference type="GeneID" id="6077940"/>
<dbReference type="RefSeq" id="XP_001882444.1">
    <property type="nucleotide sequence ID" value="XM_001882409.1"/>
</dbReference>
<evidence type="ECO:0000313" key="1">
    <source>
        <dbReference type="EMBL" id="EDR07071.1"/>
    </source>
</evidence>
<protein>
    <submittedName>
        <fullName evidence="1">Predicted protein</fullName>
    </submittedName>
</protein>
<dbReference type="Proteomes" id="UP000001194">
    <property type="component" value="Unassembled WGS sequence"/>
</dbReference>
<proteinExistence type="predicted"/>
<dbReference type="EMBL" id="DS547106">
    <property type="protein sequence ID" value="EDR07071.1"/>
    <property type="molecule type" value="Genomic_DNA"/>
</dbReference>
<dbReference type="AlphaFoldDB" id="B0DER0"/>
<reference evidence="1 2" key="1">
    <citation type="journal article" date="2008" name="Nature">
        <title>The genome of Laccaria bicolor provides insights into mycorrhizal symbiosis.</title>
        <authorList>
            <person name="Martin F."/>
            <person name="Aerts A."/>
            <person name="Ahren D."/>
            <person name="Brun A."/>
            <person name="Danchin E.G.J."/>
            <person name="Duchaussoy F."/>
            <person name="Gibon J."/>
            <person name="Kohler A."/>
            <person name="Lindquist E."/>
            <person name="Pereda V."/>
            <person name="Salamov A."/>
            <person name="Shapiro H.J."/>
            <person name="Wuyts J."/>
            <person name="Blaudez D."/>
            <person name="Buee M."/>
            <person name="Brokstein P."/>
            <person name="Canbaeck B."/>
            <person name="Cohen D."/>
            <person name="Courty P.E."/>
            <person name="Coutinho P.M."/>
            <person name="Delaruelle C."/>
            <person name="Detter J.C."/>
            <person name="Deveau A."/>
            <person name="DiFazio S."/>
            <person name="Duplessis S."/>
            <person name="Fraissinet-Tachet L."/>
            <person name="Lucic E."/>
            <person name="Frey-Klett P."/>
            <person name="Fourrey C."/>
            <person name="Feussner I."/>
            <person name="Gay G."/>
            <person name="Grimwood J."/>
            <person name="Hoegger P.J."/>
            <person name="Jain P."/>
            <person name="Kilaru S."/>
            <person name="Labbe J."/>
            <person name="Lin Y.C."/>
            <person name="Legue V."/>
            <person name="Le Tacon F."/>
            <person name="Marmeisse R."/>
            <person name="Melayah D."/>
            <person name="Montanini B."/>
            <person name="Muratet M."/>
            <person name="Nehls U."/>
            <person name="Niculita-Hirzel H."/>
            <person name="Oudot-Le Secq M.P."/>
            <person name="Peter M."/>
            <person name="Quesneville H."/>
            <person name="Rajashekar B."/>
            <person name="Reich M."/>
            <person name="Rouhier N."/>
            <person name="Schmutz J."/>
            <person name="Yin T."/>
            <person name="Chalot M."/>
            <person name="Henrissat B."/>
            <person name="Kuees U."/>
            <person name="Lucas S."/>
            <person name="Van de Peer Y."/>
            <person name="Podila G.K."/>
            <person name="Polle A."/>
            <person name="Pukkila P.J."/>
            <person name="Richardson P.M."/>
            <person name="Rouze P."/>
            <person name="Sanders I.R."/>
            <person name="Stajich J.E."/>
            <person name="Tunlid A."/>
            <person name="Tuskan G."/>
            <person name="Grigoriev I.V."/>
        </authorList>
    </citation>
    <scope>NUCLEOTIDE SEQUENCE [LARGE SCALE GENOMIC DNA]</scope>
    <source>
        <strain evidence="2">S238N-H82 / ATCC MYA-4686</strain>
    </source>
</reference>
<accession>B0DER0</accession>
<evidence type="ECO:0000313" key="2">
    <source>
        <dbReference type="Proteomes" id="UP000001194"/>
    </source>
</evidence>
<gene>
    <name evidence="1" type="ORF">LACBIDRAFT_299453</name>
</gene>
<keyword evidence="2" id="KW-1185">Reference proteome</keyword>
<dbReference type="HOGENOM" id="CLU_3087628_0_0_1"/>
<organism evidence="2">
    <name type="scientific">Laccaria bicolor (strain S238N-H82 / ATCC MYA-4686)</name>
    <name type="common">Bicoloured deceiver</name>
    <name type="synonym">Laccaria laccata var. bicolor</name>
    <dbReference type="NCBI Taxonomy" id="486041"/>
    <lineage>
        <taxon>Eukaryota</taxon>
        <taxon>Fungi</taxon>
        <taxon>Dikarya</taxon>
        <taxon>Basidiomycota</taxon>
        <taxon>Agaricomycotina</taxon>
        <taxon>Agaricomycetes</taxon>
        <taxon>Agaricomycetidae</taxon>
        <taxon>Agaricales</taxon>
        <taxon>Agaricineae</taxon>
        <taxon>Hydnangiaceae</taxon>
        <taxon>Laccaria</taxon>
    </lineage>
</organism>
<sequence>MSHRPCNALLLAQPPKRTGNFERHHKNQSITVSGSIEMRPCTPKCRNADNQV</sequence>
<dbReference type="KEGG" id="lbc:LACBIDRAFT_299453"/>